<keyword evidence="2" id="KW-1185">Reference proteome</keyword>
<dbReference type="HOGENOM" id="CLU_2813209_0_0_1"/>
<dbReference type="AlphaFoldDB" id="S7Z5R1"/>
<sequence>MLNSRRDEGSGQRSLVLCSDRPNCRLRLLRQAIPENVSNESRILENLIVNESHTTGDQFLNVRGFKD</sequence>
<proteinExistence type="predicted"/>
<evidence type="ECO:0000313" key="1">
    <source>
        <dbReference type="EMBL" id="EPS25454.1"/>
    </source>
</evidence>
<organism evidence="1 2">
    <name type="scientific">Penicillium oxalicum (strain 114-2 / CGMCC 5302)</name>
    <name type="common">Penicillium decumbens</name>
    <dbReference type="NCBI Taxonomy" id="933388"/>
    <lineage>
        <taxon>Eukaryota</taxon>
        <taxon>Fungi</taxon>
        <taxon>Dikarya</taxon>
        <taxon>Ascomycota</taxon>
        <taxon>Pezizomycotina</taxon>
        <taxon>Eurotiomycetes</taxon>
        <taxon>Eurotiomycetidae</taxon>
        <taxon>Eurotiales</taxon>
        <taxon>Aspergillaceae</taxon>
        <taxon>Penicillium</taxon>
    </lineage>
</organism>
<name>S7Z5R1_PENO1</name>
<evidence type="ECO:0000313" key="2">
    <source>
        <dbReference type="Proteomes" id="UP000019376"/>
    </source>
</evidence>
<protein>
    <submittedName>
        <fullName evidence="1">Uncharacterized protein</fullName>
    </submittedName>
</protein>
<accession>S7Z5R1</accession>
<dbReference type="EMBL" id="KB644408">
    <property type="protein sequence ID" value="EPS25454.1"/>
    <property type="molecule type" value="Genomic_DNA"/>
</dbReference>
<dbReference type="Proteomes" id="UP000019376">
    <property type="component" value="Unassembled WGS sequence"/>
</dbReference>
<gene>
    <name evidence="1" type="ORF">PDE_00387</name>
</gene>
<reference evidence="1 2" key="1">
    <citation type="journal article" date="2013" name="PLoS ONE">
        <title>Genomic and secretomic analyses reveal unique features of the lignocellulolytic enzyme system of Penicillium decumbens.</title>
        <authorList>
            <person name="Liu G."/>
            <person name="Zhang L."/>
            <person name="Wei X."/>
            <person name="Zou G."/>
            <person name="Qin Y."/>
            <person name="Ma L."/>
            <person name="Li J."/>
            <person name="Zheng H."/>
            <person name="Wang S."/>
            <person name="Wang C."/>
            <person name="Xun L."/>
            <person name="Zhao G.-P."/>
            <person name="Zhou Z."/>
            <person name="Qu Y."/>
        </authorList>
    </citation>
    <scope>NUCLEOTIDE SEQUENCE [LARGE SCALE GENOMIC DNA]</scope>
    <source>
        <strain evidence="2">114-2 / CGMCC 5302</strain>
    </source>
</reference>